<comment type="caution">
    <text evidence="3">The sequence shown here is derived from an EMBL/GenBank/DDBJ whole genome shotgun (WGS) entry which is preliminary data.</text>
</comment>
<evidence type="ECO:0000259" key="1">
    <source>
        <dbReference type="Pfam" id="PF03749"/>
    </source>
</evidence>
<dbReference type="GO" id="GO:0003677">
    <property type="term" value="F:DNA binding"/>
    <property type="evidence" value="ECO:0007669"/>
    <property type="project" value="InterPro"/>
</dbReference>
<dbReference type="EMBL" id="DSDY01000020">
    <property type="protein sequence ID" value="HDS10103.1"/>
    <property type="molecule type" value="Genomic_DNA"/>
</dbReference>
<name>A0A7C1E4Q0_9CREN</name>
<gene>
    <name evidence="3" type="ORF">ENO04_00540</name>
</gene>
<organism evidence="3">
    <name type="scientific">Fervidicoccus fontis</name>
    <dbReference type="NCBI Taxonomy" id="683846"/>
    <lineage>
        <taxon>Archaea</taxon>
        <taxon>Thermoproteota</taxon>
        <taxon>Thermoprotei</taxon>
        <taxon>Fervidicoccales</taxon>
        <taxon>Fervidicoccaceae</taxon>
        <taxon>Fervidicoccus</taxon>
    </lineage>
</organism>
<proteinExistence type="predicted"/>
<dbReference type="AlphaFoldDB" id="A0A7C1E4Q0"/>
<feature type="domain" description="Sugar fermentation stimulation protein C-terminal" evidence="1">
    <location>
        <begin position="89"/>
        <end position="224"/>
    </location>
</feature>
<sequence length="245" mass="27634">MIKLVENNVLVLEKRALDCVIAERINRFTVKVMIGESTRYAHINNTGRLRDLLVNGRRAYCYEINGSKLNCRIYAVEERYGFAIIDTLLQEKIFETIVREGLLSVFGACHSIKGKPRVKNRIYDYLLSCEKTSFLVEIKSATMRLKEIYASYPDTRTDRGVKHIVYLPDDAKSIGAIPVLVFIAGLRSVEAVVPNYIAEPRILNAIDASTKKGLLVQGLSLYVSDDDPQKIIVDKQNLPVIMAPL</sequence>
<dbReference type="InterPro" id="IPR005224">
    <property type="entry name" value="SfsA"/>
</dbReference>
<dbReference type="Pfam" id="PF03749">
    <property type="entry name" value="SfsA"/>
    <property type="match status" value="1"/>
</dbReference>
<evidence type="ECO:0000259" key="2">
    <source>
        <dbReference type="Pfam" id="PF17746"/>
    </source>
</evidence>
<dbReference type="InterPro" id="IPR040452">
    <property type="entry name" value="SfsA_C"/>
</dbReference>
<accession>A0A7C1E4Q0</accession>
<dbReference type="PANTHER" id="PTHR30545:SF2">
    <property type="entry name" value="SUGAR FERMENTATION STIMULATION PROTEIN A"/>
    <property type="match status" value="1"/>
</dbReference>
<dbReference type="Gene3D" id="2.40.50.580">
    <property type="match status" value="1"/>
</dbReference>
<dbReference type="InterPro" id="IPR041465">
    <property type="entry name" value="SfsA_N"/>
</dbReference>
<evidence type="ECO:0008006" key="4">
    <source>
        <dbReference type="Google" id="ProtNLM"/>
    </source>
</evidence>
<dbReference type="PANTHER" id="PTHR30545">
    <property type="entry name" value="SUGAR FERMENTATION STIMULATION PROTEIN A"/>
    <property type="match status" value="1"/>
</dbReference>
<dbReference type="Pfam" id="PF17746">
    <property type="entry name" value="SfsA_N"/>
    <property type="match status" value="1"/>
</dbReference>
<protein>
    <recommendedName>
        <fullName evidence="4">DNA/RNA nuclease SfsA</fullName>
    </recommendedName>
</protein>
<dbReference type="Gene3D" id="3.40.1350.60">
    <property type="match status" value="1"/>
</dbReference>
<feature type="domain" description="SfsA N-terminal OB" evidence="2">
    <location>
        <begin position="23"/>
        <end position="80"/>
    </location>
</feature>
<evidence type="ECO:0000313" key="3">
    <source>
        <dbReference type="EMBL" id="HDS10103.1"/>
    </source>
</evidence>
<reference evidence="3" key="1">
    <citation type="journal article" date="2020" name="mSystems">
        <title>Genome- and Community-Level Interaction Insights into Carbon Utilization and Element Cycling Functions of Hydrothermarchaeota in Hydrothermal Sediment.</title>
        <authorList>
            <person name="Zhou Z."/>
            <person name="Liu Y."/>
            <person name="Xu W."/>
            <person name="Pan J."/>
            <person name="Luo Z.H."/>
            <person name="Li M."/>
        </authorList>
    </citation>
    <scope>NUCLEOTIDE SEQUENCE [LARGE SCALE GENOMIC DNA]</scope>
    <source>
        <strain evidence="3">SpSt-123</strain>
    </source>
</reference>